<dbReference type="RefSeq" id="WP_183214025.1">
    <property type="nucleotide sequence ID" value="NZ_JACHOR010000004.1"/>
</dbReference>
<reference evidence="3 4" key="1">
    <citation type="submission" date="2020-08" db="EMBL/GenBank/DDBJ databases">
        <title>Genomic Encyclopedia of Type Strains, Phase IV (KMG-IV): sequencing the most valuable type-strain genomes for metagenomic binning, comparative biology and taxonomic classification.</title>
        <authorList>
            <person name="Goeker M."/>
        </authorList>
    </citation>
    <scope>NUCLEOTIDE SEQUENCE [LARGE SCALE GENOMIC DNA]</scope>
    <source>
        <strain evidence="3 4">DSM 4737</strain>
    </source>
</reference>
<dbReference type="InterPro" id="IPR008258">
    <property type="entry name" value="Transglycosylase_SLT_dom_1"/>
</dbReference>
<dbReference type="AlphaFoldDB" id="A0A7W9CJZ1"/>
<protein>
    <submittedName>
        <fullName evidence="3">Type IV secretion system protein VirB1</fullName>
    </submittedName>
</protein>
<proteinExistence type="inferred from homology"/>
<feature type="domain" description="Transglycosylase SLT" evidence="2">
    <location>
        <begin position="11"/>
        <end position="134"/>
    </location>
</feature>
<dbReference type="Proteomes" id="UP000545037">
    <property type="component" value="Unassembled WGS sequence"/>
</dbReference>
<dbReference type="InterPro" id="IPR023346">
    <property type="entry name" value="Lysozyme-like_dom_sf"/>
</dbReference>
<accession>A0A7W9CJZ1</accession>
<dbReference type="Pfam" id="PF01464">
    <property type="entry name" value="SLT"/>
    <property type="match status" value="1"/>
</dbReference>
<dbReference type="SUPFAM" id="SSF53955">
    <property type="entry name" value="Lysozyme-like"/>
    <property type="match status" value="1"/>
</dbReference>
<evidence type="ECO:0000313" key="4">
    <source>
        <dbReference type="Proteomes" id="UP000545037"/>
    </source>
</evidence>
<gene>
    <name evidence="3" type="ORF">GGR13_002687</name>
</gene>
<comment type="caution">
    <text evidence="3">The sequence shown here is derived from an EMBL/GenBank/DDBJ whole genome shotgun (WGS) entry which is preliminary data.</text>
</comment>
<evidence type="ECO:0000256" key="1">
    <source>
        <dbReference type="ARBA" id="ARBA00009387"/>
    </source>
</evidence>
<organism evidence="3 4">
    <name type="scientific">Brevundimonas variabilis</name>
    <dbReference type="NCBI Taxonomy" id="74312"/>
    <lineage>
        <taxon>Bacteria</taxon>
        <taxon>Pseudomonadati</taxon>
        <taxon>Pseudomonadota</taxon>
        <taxon>Alphaproteobacteria</taxon>
        <taxon>Caulobacterales</taxon>
        <taxon>Caulobacteraceae</taxon>
        <taxon>Brevundimonas</taxon>
    </lineage>
</organism>
<sequence>MLDLTLVLALSAQCAPGVSPQTLAAIAHTESRFNPLAIGVNRGAAVRQPRTRAEAVNTARRLISAGVNIDLGLVQINSANLEWLRLSVEDAFDPCQNLAAAGMVLRAGFDPQSASSDPQHALRVALSRYNTGHPERGFRNGYVARVEASAVQLGFAERPITAPAPGTLPTVSLPDASASPARIPPADWDVFARARVSAVILFVPTPHTQTWSVLP</sequence>
<dbReference type="Gene3D" id="1.10.530.10">
    <property type="match status" value="1"/>
</dbReference>
<evidence type="ECO:0000313" key="3">
    <source>
        <dbReference type="EMBL" id="MBB5747080.1"/>
    </source>
</evidence>
<evidence type="ECO:0000259" key="2">
    <source>
        <dbReference type="Pfam" id="PF01464"/>
    </source>
</evidence>
<dbReference type="EMBL" id="JACHOR010000004">
    <property type="protein sequence ID" value="MBB5747080.1"/>
    <property type="molecule type" value="Genomic_DNA"/>
</dbReference>
<keyword evidence="4" id="KW-1185">Reference proteome</keyword>
<dbReference type="CDD" id="cd16892">
    <property type="entry name" value="LT_VirB1-like"/>
    <property type="match status" value="1"/>
</dbReference>
<comment type="similarity">
    <text evidence="1">Belongs to the virb1 family.</text>
</comment>
<name>A0A7W9CJZ1_9CAUL</name>